<feature type="compositionally biased region" description="Basic and acidic residues" evidence="5">
    <location>
        <begin position="446"/>
        <end position="463"/>
    </location>
</feature>
<feature type="compositionally biased region" description="Basic and acidic residues" evidence="5">
    <location>
        <begin position="421"/>
        <end position="434"/>
    </location>
</feature>
<dbReference type="Proteomes" id="UP001165289">
    <property type="component" value="Unassembled WGS sequence"/>
</dbReference>
<dbReference type="PROSITE" id="PS00170">
    <property type="entry name" value="CSA_PPIASE_1"/>
    <property type="match status" value="1"/>
</dbReference>
<comment type="catalytic activity">
    <reaction evidence="1">
        <text>[protein]-peptidylproline (omega=180) = [protein]-peptidylproline (omega=0)</text>
        <dbReference type="Rhea" id="RHEA:16237"/>
        <dbReference type="Rhea" id="RHEA-COMP:10747"/>
        <dbReference type="Rhea" id="RHEA-COMP:10748"/>
        <dbReference type="ChEBI" id="CHEBI:83833"/>
        <dbReference type="ChEBI" id="CHEBI:83834"/>
        <dbReference type="EC" id="5.2.1.8"/>
    </reaction>
</comment>
<name>A0AAV7KJK5_9METZ</name>
<feature type="compositionally biased region" description="Basic residues" evidence="5">
    <location>
        <begin position="399"/>
        <end position="420"/>
    </location>
</feature>
<protein>
    <recommendedName>
        <fullName evidence="2">peptidylprolyl isomerase</fullName>
        <ecNumber evidence="2">5.2.1.8</ecNumber>
    </recommendedName>
</protein>
<dbReference type="InterPro" id="IPR002130">
    <property type="entry name" value="Cyclophilin-type_PPIase_dom"/>
</dbReference>
<keyword evidence="4 7" id="KW-0413">Isomerase</keyword>
<feature type="region of interest" description="Disordered" evidence="5">
    <location>
        <begin position="297"/>
        <end position="318"/>
    </location>
</feature>
<dbReference type="PRINTS" id="PR00153">
    <property type="entry name" value="CSAPPISMRASE"/>
</dbReference>
<comment type="caution">
    <text evidence="7">The sequence shown here is derived from an EMBL/GenBank/DDBJ whole genome shotgun (WGS) entry which is preliminary data.</text>
</comment>
<dbReference type="PANTHER" id="PTHR11071">
    <property type="entry name" value="PEPTIDYL-PROLYL CIS-TRANS ISOMERASE"/>
    <property type="match status" value="1"/>
</dbReference>
<proteinExistence type="predicted"/>
<keyword evidence="8" id="KW-1185">Reference proteome</keyword>
<gene>
    <name evidence="7" type="ORF">LOD99_13425</name>
</gene>
<evidence type="ECO:0000259" key="6">
    <source>
        <dbReference type="PROSITE" id="PS50072"/>
    </source>
</evidence>
<evidence type="ECO:0000256" key="2">
    <source>
        <dbReference type="ARBA" id="ARBA00013194"/>
    </source>
</evidence>
<dbReference type="GO" id="GO:0016018">
    <property type="term" value="F:cyclosporin A binding"/>
    <property type="evidence" value="ECO:0007669"/>
    <property type="project" value="TreeGrafter"/>
</dbReference>
<dbReference type="Pfam" id="PF00160">
    <property type="entry name" value="Pro_isomerase"/>
    <property type="match status" value="1"/>
</dbReference>
<sequence length="539" mass="62163">MWDGTDNSSRREPTSPIELRPRCYLDLEINNEDVGRIVIELYKHLAPKTCENFRCLCTGEKGVGKLSDKPLSYRGCRFHRVIKGFMIQTGDFTAKDGTGGESIFGGYFDDENKDTLHTRPYLVSMANRGPNTNASQFFITTAPAPHLDGKHVVFGEVISGQDVVLLVEMCEVKQNFKPEADISVVGCGELIYNYNNHERPIPRKILVTPQDCAIERQRLVDKFMRVKRKYKQLGKTDEESHEKNKLKKVADVIKHKLRKLESEAEIEQLGNIGDDVGEQGSSTINEDAIEMMDTEQREFQSDASVDEKQSSAEDELSPIVSSSMTRSWLYRYSRTPSPIRDQGIHLSRNCEDNIPLPNREGMVSSSGRILKGRGNMKYRTPPPSEMEMRSARRGPSPNRSRHRNHRRRSISPYKLTRRRSTRDGSREDRGRRSPDWFAGRRRRPSSPHERRDSNRNRRRDSYSRSRSRSRSKDRNRNRDREREKNRRGLLNTRSNSNKSKERTDNQQGKDNIKPNSNGQQQQSTNPVDLVFDLHVKDEI</sequence>
<feature type="compositionally biased region" description="Polar residues" evidence="5">
    <location>
        <begin position="505"/>
        <end position="526"/>
    </location>
</feature>
<dbReference type="Gene3D" id="2.40.100.10">
    <property type="entry name" value="Cyclophilin-like"/>
    <property type="match status" value="1"/>
</dbReference>
<evidence type="ECO:0000313" key="7">
    <source>
        <dbReference type="EMBL" id="KAI6661552.1"/>
    </source>
</evidence>
<dbReference type="GO" id="GO:0003755">
    <property type="term" value="F:peptidyl-prolyl cis-trans isomerase activity"/>
    <property type="evidence" value="ECO:0007669"/>
    <property type="project" value="UniProtKB-KW"/>
</dbReference>
<evidence type="ECO:0000256" key="5">
    <source>
        <dbReference type="SAM" id="MobiDB-lite"/>
    </source>
</evidence>
<dbReference type="AlphaFoldDB" id="A0AAV7KJK5"/>
<dbReference type="PROSITE" id="PS50072">
    <property type="entry name" value="CSA_PPIASE_2"/>
    <property type="match status" value="1"/>
</dbReference>
<dbReference type="PANTHER" id="PTHR11071:SF561">
    <property type="entry name" value="PEPTIDYL-PROLYL CIS-TRANS ISOMERASE D-RELATED"/>
    <property type="match status" value="1"/>
</dbReference>
<feature type="compositionally biased region" description="Basic and acidic residues" evidence="5">
    <location>
        <begin position="470"/>
        <end position="486"/>
    </location>
</feature>
<accession>A0AAV7KJK5</accession>
<feature type="region of interest" description="Disordered" evidence="5">
    <location>
        <begin position="336"/>
        <end position="531"/>
    </location>
</feature>
<evidence type="ECO:0000313" key="8">
    <source>
        <dbReference type="Proteomes" id="UP001165289"/>
    </source>
</evidence>
<feature type="domain" description="PPIase cyclophilin-type" evidence="6">
    <location>
        <begin position="24"/>
        <end position="189"/>
    </location>
</feature>
<evidence type="ECO:0000256" key="4">
    <source>
        <dbReference type="ARBA" id="ARBA00023235"/>
    </source>
</evidence>
<evidence type="ECO:0000256" key="1">
    <source>
        <dbReference type="ARBA" id="ARBA00000971"/>
    </source>
</evidence>
<dbReference type="EMBL" id="JAKMXF010000011">
    <property type="protein sequence ID" value="KAI6661552.1"/>
    <property type="molecule type" value="Genomic_DNA"/>
</dbReference>
<feature type="compositionally biased region" description="Basic and acidic residues" evidence="5">
    <location>
        <begin position="297"/>
        <end position="311"/>
    </location>
</feature>
<reference evidence="7 8" key="1">
    <citation type="journal article" date="2023" name="BMC Biol.">
        <title>The compact genome of the sponge Oopsacas minuta (Hexactinellida) is lacking key metazoan core genes.</title>
        <authorList>
            <person name="Santini S."/>
            <person name="Schenkelaars Q."/>
            <person name="Jourda C."/>
            <person name="Duchesne M."/>
            <person name="Belahbib H."/>
            <person name="Rocher C."/>
            <person name="Selva M."/>
            <person name="Riesgo A."/>
            <person name="Vervoort M."/>
            <person name="Leys S.P."/>
            <person name="Kodjabachian L."/>
            <person name="Le Bivic A."/>
            <person name="Borchiellini C."/>
            <person name="Claverie J.M."/>
            <person name="Renard E."/>
        </authorList>
    </citation>
    <scope>NUCLEOTIDE SEQUENCE [LARGE SCALE GENOMIC DNA]</scope>
    <source>
        <strain evidence="7">SPO-2</strain>
    </source>
</reference>
<dbReference type="GO" id="GO:0005737">
    <property type="term" value="C:cytoplasm"/>
    <property type="evidence" value="ECO:0007669"/>
    <property type="project" value="TreeGrafter"/>
</dbReference>
<evidence type="ECO:0000256" key="3">
    <source>
        <dbReference type="ARBA" id="ARBA00023110"/>
    </source>
</evidence>
<dbReference type="InterPro" id="IPR020892">
    <property type="entry name" value="Cyclophilin-type_PPIase_CS"/>
</dbReference>
<dbReference type="EC" id="5.2.1.8" evidence="2"/>
<organism evidence="7 8">
    <name type="scientific">Oopsacas minuta</name>
    <dbReference type="NCBI Taxonomy" id="111878"/>
    <lineage>
        <taxon>Eukaryota</taxon>
        <taxon>Metazoa</taxon>
        <taxon>Porifera</taxon>
        <taxon>Hexactinellida</taxon>
        <taxon>Hexasterophora</taxon>
        <taxon>Lyssacinosida</taxon>
        <taxon>Leucopsacidae</taxon>
        <taxon>Oopsacas</taxon>
    </lineage>
</organism>
<dbReference type="FunFam" id="2.40.100.10:FF:000022">
    <property type="entry name" value="Peptidyl-prolyl cis-trans isomerase CYP95"/>
    <property type="match status" value="1"/>
</dbReference>
<dbReference type="GO" id="GO:0006457">
    <property type="term" value="P:protein folding"/>
    <property type="evidence" value="ECO:0007669"/>
    <property type="project" value="InterPro"/>
</dbReference>
<keyword evidence="3" id="KW-0697">Rotamase</keyword>
<dbReference type="SUPFAM" id="SSF50891">
    <property type="entry name" value="Cyclophilin-like"/>
    <property type="match status" value="1"/>
</dbReference>
<dbReference type="InterPro" id="IPR029000">
    <property type="entry name" value="Cyclophilin-like_dom_sf"/>
</dbReference>